<sequence length="98" mass="10849">MRNPLKNLFCIKGDASDLCFTQPADSPRALANRAFLRRLIGELPCQPAEKWRTQGHLGWCVLSASDAKDGWGLCDIAAFLCQKTTKKACLEIFHAIAN</sequence>
<dbReference type="Proteomes" id="UP000316665">
    <property type="component" value="Chromosome"/>
</dbReference>
<reference evidence="1 2" key="1">
    <citation type="submission" date="2019-06" db="EMBL/GenBank/DDBJ databases">
        <title>Complete genome sequence of Janthinobacterium sp. SNU WT3 isolated from diseased rainbow trout.</title>
        <authorList>
            <person name="Oh W.T."/>
            <person name="Park S.C."/>
        </authorList>
    </citation>
    <scope>NUCLEOTIDE SEQUENCE [LARGE SCALE GENOMIC DNA]</scope>
    <source>
        <strain evidence="1 2">SNU WT3</strain>
    </source>
</reference>
<dbReference type="KEGG" id="jas:FJQ89_23480"/>
<evidence type="ECO:0000313" key="1">
    <source>
        <dbReference type="EMBL" id="QDG73054.1"/>
    </source>
</evidence>
<accession>A0A4Y6RKS8</accession>
<name>A0A4Y6RKS8_9BURK</name>
<proteinExistence type="predicted"/>
<dbReference type="EMBL" id="CP041185">
    <property type="protein sequence ID" value="QDG73054.1"/>
    <property type="molecule type" value="Genomic_DNA"/>
</dbReference>
<gene>
    <name evidence="1" type="ORF">FJQ89_23480</name>
</gene>
<dbReference type="RefSeq" id="WP_141171912.1">
    <property type="nucleotide sequence ID" value="NZ_CP041185.1"/>
</dbReference>
<evidence type="ECO:0000313" key="2">
    <source>
        <dbReference type="Proteomes" id="UP000316665"/>
    </source>
</evidence>
<keyword evidence="2" id="KW-1185">Reference proteome</keyword>
<dbReference type="AlphaFoldDB" id="A0A4Y6RKS8"/>
<protein>
    <submittedName>
        <fullName evidence="1">Uncharacterized protein</fullName>
    </submittedName>
</protein>
<organism evidence="1 2">
    <name type="scientific">Janthinobacterium tructae</name>
    <dbReference type="NCBI Taxonomy" id="2590869"/>
    <lineage>
        <taxon>Bacteria</taxon>
        <taxon>Pseudomonadati</taxon>
        <taxon>Pseudomonadota</taxon>
        <taxon>Betaproteobacteria</taxon>
        <taxon>Burkholderiales</taxon>
        <taxon>Oxalobacteraceae</taxon>
        <taxon>Janthinobacterium</taxon>
    </lineage>
</organism>